<evidence type="ECO:0000256" key="6">
    <source>
        <dbReference type="ARBA" id="ARBA00022989"/>
    </source>
</evidence>
<keyword evidence="5 9" id="KW-0812">Transmembrane</keyword>
<evidence type="ECO:0000313" key="11">
    <source>
        <dbReference type="Proteomes" id="UP000073492"/>
    </source>
</evidence>
<dbReference type="EMBL" id="LFZO01000027">
    <property type="protein sequence ID" value="KXT16969.1"/>
    <property type="molecule type" value="Genomic_DNA"/>
</dbReference>
<evidence type="ECO:0000256" key="4">
    <source>
        <dbReference type="ARBA" id="ARBA00022553"/>
    </source>
</evidence>
<comment type="caution">
    <text evidence="10">The sequence shown here is derived from an EMBL/GenBank/DDBJ whole genome shotgun (WGS) entry which is preliminary data.</text>
</comment>
<dbReference type="Pfam" id="PF02133">
    <property type="entry name" value="Transp_cyt_pur"/>
    <property type="match status" value="1"/>
</dbReference>
<feature type="transmembrane region" description="Helical" evidence="9">
    <location>
        <begin position="416"/>
        <end position="436"/>
    </location>
</feature>
<sequence length="526" mass="57673">MSDIEKGSDPKVVAESDNSWRSIAEGRVGDEHSTWWRKYWTSFVADFTETRGVQRVLPEERQPASLGVYVQMISLWCSANLTANHLTLGLLGPSVYGLSFLDSAMCSVFGIFVGALCTAYMATFGPRSGNRTMVTITRTRINGICADTKSQVVARYHMGWWPSRICVVLNLVIMLGYGMIDTVVGGQMLSAISGGSTSIVVGVIIVAILTYILTIFGLPVLHAYERYGWIPQAIVLFILAGCAGPYFNTSNPSVGNKETIIANRLSVFALFLSAPSSWAPAGADFFVYFPERTSKKLTFFLCWTGLTIGYVFTTLIGTGIASGIKTRAAWAAAHKISPGAVVVAAFEPLGAFGHFCAVIVMLGVIANNAPGTYACGLSFQCLGSWPLKIPRMYWNTFSVIVYTICGAVGRNHLYSIFQNFLSLVGYWVTIWVVITLQEQLIFRRNTGYVWEDWNDRKKLPIGWAALAAFLIGWVGSVLCMDQVYYIGPIARLIGDDGSDMGLFVGASWAALVFPGLRYLEKRFIGR</sequence>
<dbReference type="OrthoDB" id="5428495at2759"/>
<dbReference type="GO" id="GO:0022857">
    <property type="term" value="F:transmembrane transporter activity"/>
    <property type="evidence" value="ECO:0007669"/>
    <property type="project" value="InterPro"/>
</dbReference>
<dbReference type="InterPro" id="IPR026030">
    <property type="entry name" value="Pur-cyt_permease_Fcy2/21/22"/>
</dbReference>
<keyword evidence="6 9" id="KW-1133">Transmembrane helix</keyword>
<dbReference type="GO" id="GO:0000329">
    <property type="term" value="C:fungal-type vacuole membrane"/>
    <property type="evidence" value="ECO:0007669"/>
    <property type="project" value="TreeGrafter"/>
</dbReference>
<evidence type="ECO:0000256" key="7">
    <source>
        <dbReference type="ARBA" id="ARBA00023136"/>
    </source>
</evidence>
<dbReference type="EMBL" id="LFZO01000027">
    <property type="protein sequence ID" value="KXT16970.1"/>
    <property type="molecule type" value="Genomic_DNA"/>
</dbReference>
<feature type="transmembrane region" description="Helical" evidence="9">
    <location>
        <begin position="341"/>
        <end position="365"/>
    </location>
</feature>
<dbReference type="GO" id="GO:0015851">
    <property type="term" value="P:nucleobase transport"/>
    <property type="evidence" value="ECO:0007669"/>
    <property type="project" value="UniProtKB-ARBA"/>
</dbReference>
<feature type="transmembrane region" description="Helical" evidence="9">
    <location>
        <begin position="300"/>
        <end position="321"/>
    </location>
</feature>
<evidence type="ECO:0000256" key="9">
    <source>
        <dbReference type="SAM" id="Phobius"/>
    </source>
</evidence>
<gene>
    <name evidence="10" type="ORF">AC579_7392</name>
</gene>
<name>A0A139IQT8_9PEZI</name>
<comment type="subcellular location">
    <subcellularLocation>
        <location evidence="1">Membrane</location>
        <topology evidence="1">Multi-pass membrane protein</topology>
    </subcellularLocation>
</comment>
<evidence type="ECO:0000256" key="3">
    <source>
        <dbReference type="ARBA" id="ARBA00022448"/>
    </source>
</evidence>
<dbReference type="Gene3D" id="1.10.4160.10">
    <property type="entry name" value="Hydantoin permease"/>
    <property type="match status" value="1"/>
</dbReference>
<feature type="transmembrane region" description="Helical" evidence="9">
    <location>
        <begin position="500"/>
        <end position="519"/>
    </location>
</feature>
<feature type="transmembrane region" description="Helical" evidence="9">
    <location>
        <begin position="228"/>
        <end position="247"/>
    </location>
</feature>
<feature type="transmembrane region" description="Helical" evidence="9">
    <location>
        <begin position="199"/>
        <end position="221"/>
    </location>
</feature>
<feature type="transmembrane region" description="Helical" evidence="9">
    <location>
        <begin position="463"/>
        <end position="485"/>
    </location>
</feature>
<dbReference type="PANTHER" id="PTHR31806:SF8">
    <property type="entry name" value="TRANSPORTER, PUTATIVE (AFU_ORTHOLOGUE AFUA_2G03000)-RELATED"/>
    <property type="match status" value="1"/>
</dbReference>
<accession>A0A139IQT8</accession>
<dbReference type="FunFam" id="1.10.4160.10:FF:000002">
    <property type="entry name" value="Purine-cytosine permease fcyB"/>
    <property type="match status" value="1"/>
</dbReference>
<reference evidence="10 11" key="1">
    <citation type="submission" date="2015-07" db="EMBL/GenBank/DDBJ databases">
        <title>Comparative genomics of the Sigatoka disease complex on banana suggests a link between parallel evolutionary changes in Pseudocercospora fijiensis and Pseudocercospora eumusae and increased virulence on the banana host.</title>
        <authorList>
            <person name="Chang T.-C."/>
            <person name="Salvucci A."/>
            <person name="Crous P.W."/>
            <person name="Stergiopoulos I."/>
        </authorList>
    </citation>
    <scope>NUCLEOTIDE SEQUENCE [LARGE SCALE GENOMIC DNA]</scope>
    <source>
        <strain evidence="10 11">CBS 116634</strain>
    </source>
</reference>
<comment type="similarity">
    <text evidence="2 8">Belongs to the purine-cytosine permease (2.A.39) family.</text>
</comment>
<evidence type="ECO:0000313" key="10">
    <source>
        <dbReference type="EMBL" id="KXT16970.1"/>
    </source>
</evidence>
<keyword evidence="4" id="KW-0597">Phosphoprotein</keyword>
<proteinExistence type="inferred from homology"/>
<organism evidence="10 11">
    <name type="scientific">Pseudocercospora musae</name>
    <dbReference type="NCBI Taxonomy" id="113226"/>
    <lineage>
        <taxon>Eukaryota</taxon>
        <taxon>Fungi</taxon>
        <taxon>Dikarya</taxon>
        <taxon>Ascomycota</taxon>
        <taxon>Pezizomycotina</taxon>
        <taxon>Dothideomycetes</taxon>
        <taxon>Dothideomycetidae</taxon>
        <taxon>Mycosphaerellales</taxon>
        <taxon>Mycosphaerellaceae</taxon>
        <taxon>Pseudocercospora</taxon>
    </lineage>
</organism>
<dbReference type="Proteomes" id="UP000073492">
    <property type="component" value="Unassembled WGS sequence"/>
</dbReference>
<evidence type="ECO:0000256" key="1">
    <source>
        <dbReference type="ARBA" id="ARBA00004141"/>
    </source>
</evidence>
<keyword evidence="11" id="KW-1185">Reference proteome</keyword>
<dbReference type="InterPro" id="IPR001248">
    <property type="entry name" value="Pur-cyt_permease"/>
</dbReference>
<feature type="transmembrane region" description="Helical" evidence="9">
    <location>
        <begin position="392"/>
        <end position="410"/>
    </location>
</feature>
<dbReference type="STRING" id="113226.A0A139IQT8"/>
<evidence type="ECO:0000256" key="8">
    <source>
        <dbReference type="PIRNR" id="PIRNR002744"/>
    </source>
</evidence>
<dbReference type="PIRSF" id="PIRSF002744">
    <property type="entry name" value="Pur-cyt_permease"/>
    <property type="match status" value="1"/>
</dbReference>
<evidence type="ECO:0000256" key="2">
    <source>
        <dbReference type="ARBA" id="ARBA00008974"/>
    </source>
</evidence>
<dbReference type="PANTHER" id="PTHR31806">
    <property type="entry name" value="PURINE-CYTOSINE PERMEASE FCY2-RELATED"/>
    <property type="match status" value="1"/>
</dbReference>
<dbReference type="GO" id="GO:0005886">
    <property type="term" value="C:plasma membrane"/>
    <property type="evidence" value="ECO:0007669"/>
    <property type="project" value="TreeGrafter"/>
</dbReference>
<evidence type="ECO:0000256" key="5">
    <source>
        <dbReference type="ARBA" id="ARBA00022692"/>
    </source>
</evidence>
<protein>
    <recommendedName>
        <fullName evidence="12">Purine-cytosine permease</fullName>
    </recommendedName>
</protein>
<feature type="transmembrane region" description="Helical" evidence="9">
    <location>
        <begin position="95"/>
        <end position="123"/>
    </location>
</feature>
<feature type="transmembrane region" description="Helical" evidence="9">
    <location>
        <begin position="267"/>
        <end position="288"/>
    </location>
</feature>
<evidence type="ECO:0008006" key="12">
    <source>
        <dbReference type="Google" id="ProtNLM"/>
    </source>
</evidence>
<dbReference type="AlphaFoldDB" id="A0A139IQT8"/>
<keyword evidence="7 8" id="KW-0472">Membrane</keyword>
<keyword evidence="3 8" id="KW-0813">Transport</keyword>
<feature type="transmembrane region" description="Helical" evidence="9">
    <location>
        <begin position="159"/>
        <end position="179"/>
    </location>
</feature>